<dbReference type="EMBL" id="KQ241779">
    <property type="protein sequence ID" value="KNC84214.1"/>
    <property type="molecule type" value="Genomic_DNA"/>
</dbReference>
<sequence length="129" mass="15029">MRAYRVPLGEPERGRAKRCLAGTVYLSWLMYESPFKDTPQEERDEMVNAFTTISGAAQWQNAVNYYWHRWVSLTHDKKHERSIGFDVSDAGLVARHIGARGYRLGYNSQYLRQMLNTCAAKRDARLRQD</sequence>
<keyword evidence="2" id="KW-1185">Reference proteome</keyword>
<evidence type="ECO:0000313" key="2">
    <source>
        <dbReference type="Proteomes" id="UP000054560"/>
    </source>
</evidence>
<dbReference type="RefSeq" id="XP_014158116.1">
    <property type="nucleotide sequence ID" value="XM_014302641.1"/>
</dbReference>
<dbReference type="Proteomes" id="UP000054560">
    <property type="component" value="Unassembled WGS sequence"/>
</dbReference>
<reference evidence="1 2" key="1">
    <citation type="submission" date="2011-02" db="EMBL/GenBank/DDBJ databases">
        <title>The Genome Sequence of Sphaeroforma arctica JP610.</title>
        <authorList>
            <consortium name="The Broad Institute Genome Sequencing Platform"/>
            <person name="Russ C."/>
            <person name="Cuomo C."/>
            <person name="Young S.K."/>
            <person name="Zeng Q."/>
            <person name="Gargeya S."/>
            <person name="Alvarado L."/>
            <person name="Berlin A."/>
            <person name="Chapman S.B."/>
            <person name="Chen Z."/>
            <person name="Freedman E."/>
            <person name="Gellesch M."/>
            <person name="Goldberg J."/>
            <person name="Griggs A."/>
            <person name="Gujja S."/>
            <person name="Heilman E."/>
            <person name="Heiman D."/>
            <person name="Howarth C."/>
            <person name="Mehta T."/>
            <person name="Neiman D."/>
            <person name="Pearson M."/>
            <person name="Roberts A."/>
            <person name="Saif S."/>
            <person name="Shea T."/>
            <person name="Shenoy N."/>
            <person name="Sisk P."/>
            <person name="Stolte C."/>
            <person name="Sykes S."/>
            <person name="White J."/>
            <person name="Yandava C."/>
            <person name="Burger G."/>
            <person name="Gray M.W."/>
            <person name="Holland P.W.H."/>
            <person name="King N."/>
            <person name="Lang F.B.F."/>
            <person name="Roger A.J."/>
            <person name="Ruiz-Trillo I."/>
            <person name="Haas B."/>
            <person name="Nusbaum C."/>
            <person name="Birren B."/>
        </authorList>
    </citation>
    <scope>NUCLEOTIDE SEQUENCE [LARGE SCALE GENOMIC DNA]</scope>
    <source>
        <strain evidence="1 2">JP610</strain>
    </source>
</reference>
<dbReference type="GeneID" id="25904050"/>
<evidence type="ECO:0000313" key="1">
    <source>
        <dbReference type="EMBL" id="KNC84214.1"/>
    </source>
</evidence>
<dbReference type="AlphaFoldDB" id="A0A0L0G5J5"/>
<accession>A0A0L0G5J5</accession>
<organism evidence="1 2">
    <name type="scientific">Sphaeroforma arctica JP610</name>
    <dbReference type="NCBI Taxonomy" id="667725"/>
    <lineage>
        <taxon>Eukaryota</taxon>
        <taxon>Ichthyosporea</taxon>
        <taxon>Ichthyophonida</taxon>
        <taxon>Sphaeroforma</taxon>
    </lineage>
</organism>
<protein>
    <submittedName>
        <fullName evidence="1">Uncharacterized protein</fullName>
    </submittedName>
</protein>
<proteinExistence type="predicted"/>
<gene>
    <name evidence="1" type="ORF">SARC_03546</name>
</gene>
<name>A0A0L0G5J5_9EUKA</name>